<dbReference type="Gene3D" id="1.25.40.10">
    <property type="entry name" value="Tetratricopeptide repeat domain"/>
    <property type="match status" value="4"/>
</dbReference>
<reference evidence="3" key="1">
    <citation type="journal article" date="2023" name="G3 (Bethesda)">
        <title>Whole genome assembly and annotation of the endangered Caribbean coral Acropora cervicornis.</title>
        <authorList>
            <person name="Selwyn J.D."/>
            <person name="Vollmer S.V."/>
        </authorList>
    </citation>
    <scope>NUCLEOTIDE SEQUENCE</scope>
    <source>
        <strain evidence="3">K2</strain>
    </source>
</reference>
<keyword evidence="1" id="KW-0802">TPR repeat</keyword>
<gene>
    <name evidence="3" type="ORF">P5673_008789</name>
</gene>
<dbReference type="PANTHER" id="PTHR45153:SF1">
    <property type="entry name" value="TETRATRICOPEPTIDE REPEAT PROTEIN 16"/>
    <property type="match status" value="1"/>
</dbReference>
<dbReference type="PANTHER" id="PTHR45153">
    <property type="entry name" value="TETRATRICOPEPTIDE REPEAT PROTEIN 16"/>
    <property type="match status" value="1"/>
</dbReference>
<dbReference type="Proteomes" id="UP001249851">
    <property type="component" value="Unassembled WGS sequence"/>
</dbReference>
<comment type="caution">
    <text evidence="3">The sequence shown here is derived from an EMBL/GenBank/DDBJ whole genome shotgun (WGS) entry which is preliminary data.</text>
</comment>
<dbReference type="SMART" id="SM00028">
    <property type="entry name" value="TPR"/>
    <property type="match status" value="8"/>
</dbReference>
<feature type="repeat" description="TPR" evidence="1">
    <location>
        <begin position="179"/>
        <end position="212"/>
    </location>
</feature>
<dbReference type="Pfam" id="PF13432">
    <property type="entry name" value="TPR_16"/>
    <property type="match status" value="2"/>
</dbReference>
<evidence type="ECO:0000313" key="4">
    <source>
        <dbReference type="Proteomes" id="UP001249851"/>
    </source>
</evidence>
<dbReference type="SUPFAM" id="SSF48452">
    <property type="entry name" value="TPR-like"/>
    <property type="match status" value="2"/>
</dbReference>
<organism evidence="3 4">
    <name type="scientific">Acropora cervicornis</name>
    <name type="common">Staghorn coral</name>
    <dbReference type="NCBI Taxonomy" id="6130"/>
    <lineage>
        <taxon>Eukaryota</taxon>
        <taxon>Metazoa</taxon>
        <taxon>Cnidaria</taxon>
        <taxon>Anthozoa</taxon>
        <taxon>Hexacorallia</taxon>
        <taxon>Scleractinia</taxon>
        <taxon>Astrocoeniina</taxon>
        <taxon>Acroporidae</taxon>
        <taxon>Acropora</taxon>
    </lineage>
</organism>
<dbReference type="InterPro" id="IPR011990">
    <property type="entry name" value="TPR-like_helical_dom_sf"/>
</dbReference>
<feature type="repeat" description="TPR" evidence="1">
    <location>
        <begin position="138"/>
        <end position="171"/>
    </location>
</feature>
<dbReference type="PROSITE" id="PS50005">
    <property type="entry name" value="TPR"/>
    <property type="match status" value="3"/>
</dbReference>
<evidence type="ECO:0000313" key="3">
    <source>
        <dbReference type="EMBL" id="KAK2567014.1"/>
    </source>
</evidence>
<name>A0AAD9QT46_ACRCE</name>
<dbReference type="Pfam" id="PF13181">
    <property type="entry name" value="TPR_8"/>
    <property type="match status" value="1"/>
</dbReference>
<reference evidence="3" key="2">
    <citation type="journal article" date="2023" name="Science">
        <title>Genomic signatures of disease resistance in endangered staghorn corals.</title>
        <authorList>
            <person name="Vollmer S.V."/>
            <person name="Selwyn J.D."/>
            <person name="Despard B.A."/>
            <person name="Roesel C.L."/>
        </authorList>
    </citation>
    <scope>NUCLEOTIDE SEQUENCE</scope>
    <source>
        <strain evidence="3">K2</strain>
    </source>
</reference>
<feature type="region of interest" description="Disordered" evidence="2">
    <location>
        <begin position="1"/>
        <end position="26"/>
    </location>
</feature>
<dbReference type="InterPro" id="IPR019734">
    <property type="entry name" value="TPR_rpt"/>
</dbReference>
<keyword evidence="4" id="KW-1185">Reference proteome</keyword>
<dbReference type="AlphaFoldDB" id="A0AAD9QT46"/>
<proteinExistence type="predicted"/>
<evidence type="ECO:0000256" key="2">
    <source>
        <dbReference type="SAM" id="MobiDB-lite"/>
    </source>
</evidence>
<protein>
    <submittedName>
        <fullName evidence="3">Tetratricopeptide repeat protein 16</fullName>
    </submittedName>
</protein>
<sequence>MSRNTPTEVVAQPIANGGENEALKEPQKGLVKFVDHLSESDENSGEDSSALNQEVSKEIRRRRNTIVNSFRLAELVPTTNTPHSQYRRKSIAVLTTETVIDAKAEQHFMEGCRLSESDDHNKAILFFTKAINLKPEIDKYYVTRGESYLHICDFQSAILNFKKACILDPDNEQTYSRLAFLYFLQGQCLFDEKLYSEALESFSRAAEMKPEVIGYHTRSVACLAALQRHGECLALVNKRLEEETDNPDLFIMRARLHELFRNSTLCYYDVKDALALAPDNKEAKTLMASLEKRAKDSRQQAVQLHLVGKYKEALAKISIAIETNPSVADFHVFRGALHRRQADFNAAIDDYLLAMDKTDHNETSKTYMEAQRQLLLCYNDFAVECFIKGFYDEAVVLINKAIKGEKKEKGLYINRGDYQQALEMDSSDWSVRCRLSVVYNEFGILEYYDRHYLEAIDHLTTSIHYNPRVGAYYLSRARARYMIEDMDGARLDVLMSLYLDPQNKDVVSIFSRLFPGRVITDVMKRGKDSKAVAKFGDKSVLPPITESVFPEVRSCMEEKDFHINIIKGKKKATRKVQRALSARQDLSLKGPRVESKLCFSAPAERSVVKFGAKGNTPKSPKKPVVNLA</sequence>
<feature type="repeat" description="TPR" evidence="1">
    <location>
        <begin position="104"/>
        <end position="137"/>
    </location>
</feature>
<dbReference type="EMBL" id="JARQWQ010000015">
    <property type="protein sequence ID" value="KAK2567014.1"/>
    <property type="molecule type" value="Genomic_DNA"/>
</dbReference>
<evidence type="ECO:0000256" key="1">
    <source>
        <dbReference type="PROSITE-ProRule" id="PRU00339"/>
    </source>
</evidence>
<accession>A0AAD9QT46</accession>